<dbReference type="AlphaFoldDB" id="L9VND5"/>
<accession>L9VND5</accession>
<dbReference type="PATRIC" id="fig|1114856.3.peg.4074"/>
<dbReference type="SUPFAM" id="SSF46785">
    <property type="entry name" value="Winged helix' DNA-binding domain"/>
    <property type="match status" value="1"/>
</dbReference>
<comment type="caution">
    <text evidence="1">The sequence shown here is derived from an EMBL/GenBank/DDBJ whole genome shotgun (WGS) entry which is preliminary data.</text>
</comment>
<dbReference type="RefSeq" id="WP_006092073.1">
    <property type="nucleotide sequence ID" value="NZ_AOHW01000045.1"/>
</dbReference>
<proteinExistence type="predicted"/>
<protein>
    <submittedName>
        <fullName evidence="1">Uncharacterized protein</fullName>
    </submittedName>
</protein>
<evidence type="ECO:0000313" key="1">
    <source>
        <dbReference type="EMBL" id="ELY37768.1"/>
    </source>
</evidence>
<sequence length="79" mass="8918">MEQPDLTTLGILEVLTEEKQATVRNIHDTLQHNFGRYWWASTGILGPTMTWLKERGHVELKLANGAGTYQITESGGHRL</sequence>
<organism evidence="1 2">
    <name type="scientific">Natronorubrum tibetense GA33</name>
    <dbReference type="NCBI Taxonomy" id="1114856"/>
    <lineage>
        <taxon>Archaea</taxon>
        <taxon>Methanobacteriati</taxon>
        <taxon>Methanobacteriota</taxon>
        <taxon>Stenosarchaea group</taxon>
        <taxon>Halobacteria</taxon>
        <taxon>Halobacteriales</taxon>
        <taxon>Natrialbaceae</taxon>
        <taxon>Natronorubrum</taxon>
    </lineage>
</organism>
<dbReference type="EMBL" id="AOHW01000045">
    <property type="protein sequence ID" value="ELY37768.1"/>
    <property type="molecule type" value="Genomic_DNA"/>
</dbReference>
<name>L9VND5_9EURY</name>
<evidence type="ECO:0000313" key="2">
    <source>
        <dbReference type="Proteomes" id="UP000011599"/>
    </source>
</evidence>
<gene>
    <name evidence="1" type="ORF">C496_19710</name>
</gene>
<dbReference type="STRING" id="1114856.GCA_000383975_04237"/>
<dbReference type="eggNOG" id="arCOG00002">
    <property type="taxonomic scope" value="Archaea"/>
</dbReference>
<keyword evidence="2" id="KW-1185">Reference proteome</keyword>
<reference evidence="1 2" key="1">
    <citation type="journal article" date="2014" name="PLoS Genet.">
        <title>Phylogenetically driven sequencing of extremely halophilic archaea reveals strategies for static and dynamic osmo-response.</title>
        <authorList>
            <person name="Becker E.A."/>
            <person name="Seitzer P.M."/>
            <person name="Tritt A."/>
            <person name="Larsen D."/>
            <person name="Krusor M."/>
            <person name="Yao A.I."/>
            <person name="Wu D."/>
            <person name="Madern D."/>
            <person name="Eisen J.A."/>
            <person name="Darling A.E."/>
            <person name="Facciotti M.T."/>
        </authorList>
    </citation>
    <scope>NUCLEOTIDE SEQUENCE [LARGE SCALE GENOMIC DNA]</scope>
    <source>
        <strain evidence="1 2">GA33</strain>
    </source>
</reference>
<dbReference type="Proteomes" id="UP000011599">
    <property type="component" value="Unassembled WGS sequence"/>
</dbReference>
<dbReference type="InterPro" id="IPR036390">
    <property type="entry name" value="WH_DNA-bd_sf"/>
</dbReference>